<name>A0A9D9I6Q4_9BACT</name>
<reference evidence="3" key="2">
    <citation type="journal article" date="2021" name="PeerJ">
        <title>Extensive microbial diversity within the chicken gut microbiome revealed by metagenomics and culture.</title>
        <authorList>
            <person name="Gilroy R."/>
            <person name="Ravi A."/>
            <person name="Getino M."/>
            <person name="Pursley I."/>
            <person name="Horton D.L."/>
            <person name="Alikhan N.F."/>
            <person name="Baker D."/>
            <person name="Gharbi K."/>
            <person name="Hall N."/>
            <person name="Watson M."/>
            <person name="Adriaenssens E.M."/>
            <person name="Foster-Nyarko E."/>
            <person name="Jarju S."/>
            <person name="Secka A."/>
            <person name="Antonio M."/>
            <person name="Oren A."/>
            <person name="Chaudhuri R.R."/>
            <person name="La Ragione R."/>
            <person name="Hildebrand F."/>
            <person name="Pallen M.J."/>
        </authorList>
    </citation>
    <scope>NUCLEOTIDE SEQUENCE</scope>
    <source>
        <strain evidence="3">B1-15692</strain>
    </source>
</reference>
<comment type="caution">
    <text evidence="3">The sequence shown here is derived from an EMBL/GenBank/DDBJ whole genome shotgun (WGS) entry which is preliminary data.</text>
</comment>
<dbReference type="Proteomes" id="UP000823660">
    <property type="component" value="Unassembled WGS sequence"/>
</dbReference>
<evidence type="ECO:0000256" key="1">
    <source>
        <dbReference type="SAM" id="SignalP"/>
    </source>
</evidence>
<evidence type="ECO:0000313" key="3">
    <source>
        <dbReference type="EMBL" id="MBO8466943.1"/>
    </source>
</evidence>
<protein>
    <submittedName>
        <fullName evidence="3">PepSY-like domain-containing protein</fullName>
    </submittedName>
</protein>
<proteinExistence type="predicted"/>
<gene>
    <name evidence="3" type="ORF">IAB99_04175</name>
</gene>
<dbReference type="Pfam" id="PF11396">
    <property type="entry name" value="PepSY_like"/>
    <property type="match status" value="1"/>
</dbReference>
<dbReference type="Gene3D" id="3.40.1420.30">
    <property type="match status" value="1"/>
</dbReference>
<dbReference type="AlphaFoldDB" id="A0A9D9I6Q4"/>
<sequence length="145" mass="17100">MKRIMTILATIMAFTCVAFADNDRAVSFDRLPEKARDFISVNFPGEKLAYAKQERDFLEVNYEVVMVSGVKLEFDRRGEWTSIECRYSTISKNLIPEPIRNYVDEAYKGAEYREISRDRREYEVKLTYGLELTFDRYFNLMGIDD</sequence>
<organism evidence="3 4">
    <name type="scientific">Candidatus Cryptobacteroides faecipullorum</name>
    <dbReference type="NCBI Taxonomy" id="2840764"/>
    <lineage>
        <taxon>Bacteria</taxon>
        <taxon>Pseudomonadati</taxon>
        <taxon>Bacteroidota</taxon>
        <taxon>Bacteroidia</taxon>
        <taxon>Bacteroidales</taxon>
        <taxon>Candidatus Cryptobacteroides</taxon>
    </lineage>
</organism>
<feature type="chain" id="PRO_5039395291" evidence="1">
    <location>
        <begin position="21"/>
        <end position="145"/>
    </location>
</feature>
<accession>A0A9D9I6Q4</accession>
<evidence type="ECO:0000313" key="4">
    <source>
        <dbReference type="Proteomes" id="UP000823660"/>
    </source>
</evidence>
<keyword evidence="1" id="KW-0732">Signal</keyword>
<evidence type="ECO:0000259" key="2">
    <source>
        <dbReference type="Pfam" id="PF11396"/>
    </source>
</evidence>
<feature type="domain" description="Putative beta-lactamase-inhibitor-like PepSY-like" evidence="2">
    <location>
        <begin position="61"/>
        <end position="141"/>
    </location>
</feature>
<dbReference type="SUPFAM" id="SSF160574">
    <property type="entry name" value="BT0923-like"/>
    <property type="match status" value="1"/>
</dbReference>
<dbReference type="InterPro" id="IPR021533">
    <property type="entry name" value="PepSY-like"/>
</dbReference>
<feature type="signal peptide" evidence="1">
    <location>
        <begin position="1"/>
        <end position="20"/>
    </location>
</feature>
<reference evidence="3" key="1">
    <citation type="submission" date="2020-10" db="EMBL/GenBank/DDBJ databases">
        <authorList>
            <person name="Gilroy R."/>
        </authorList>
    </citation>
    <scope>NUCLEOTIDE SEQUENCE</scope>
    <source>
        <strain evidence="3">B1-15692</strain>
    </source>
</reference>
<dbReference type="EMBL" id="JADIMH010000021">
    <property type="protein sequence ID" value="MBO8466943.1"/>
    <property type="molecule type" value="Genomic_DNA"/>
</dbReference>